<comment type="caution">
    <text evidence="1">The sequence shown here is derived from an EMBL/GenBank/DDBJ whole genome shotgun (WGS) entry which is preliminary data.</text>
</comment>
<organism evidence="1 2">
    <name type="scientific">Actinomyces johnsonii F0542</name>
    <dbReference type="NCBI Taxonomy" id="1321818"/>
    <lineage>
        <taxon>Bacteria</taxon>
        <taxon>Bacillati</taxon>
        <taxon>Actinomycetota</taxon>
        <taxon>Actinomycetes</taxon>
        <taxon>Actinomycetales</taxon>
        <taxon>Actinomycetaceae</taxon>
        <taxon>Actinomyces</taxon>
    </lineage>
</organism>
<accession>U1PZR8</accession>
<dbReference type="AlphaFoldDB" id="U1PZR8"/>
<dbReference type="Proteomes" id="UP000016536">
    <property type="component" value="Unassembled WGS sequence"/>
</dbReference>
<gene>
    <name evidence="1" type="ORF">HMPREF1979_03142</name>
</gene>
<proteinExistence type="predicted"/>
<evidence type="ECO:0000313" key="2">
    <source>
        <dbReference type="Proteomes" id="UP000016536"/>
    </source>
</evidence>
<sequence length="44" mass="5078">MKDLSEGTGMIKFDTKTYWIRICIETWIVVTPHTPAAPVRWVVS</sequence>
<keyword evidence="2" id="KW-1185">Reference proteome</keyword>
<protein>
    <submittedName>
        <fullName evidence="1">Uncharacterized protein</fullName>
    </submittedName>
</protein>
<dbReference type="HOGENOM" id="CLU_3211346_0_0_11"/>
<evidence type="ECO:0000313" key="1">
    <source>
        <dbReference type="EMBL" id="ERH21270.1"/>
    </source>
</evidence>
<dbReference type="EMBL" id="AWSE01000265">
    <property type="protein sequence ID" value="ERH21270.1"/>
    <property type="molecule type" value="Genomic_DNA"/>
</dbReference>
<name>U1PZR8_9ACTO</name>
<reference evidence="1 2" key="1">
    <citation type="submission" date="2013-08" db="EMBL/GenBank/DDBJ databases">
        <authorList>
            <person name="Weinstock G."/>
            <person name="Sodergren E."/>
            <person name="Wylie T."/>
            <person name="Fulton L."/>
            <person name="Fulton R."/>
            <person name="Fronick C."/>
            <person name="O'Laughlin M."/>
            <person name="Godfrey J."/>
            <person name="Miner T."/>
            <person name="Herter B."/>
            <person name="Appelbaum E."/>
            <person name="Cordes M."/>
            <person name="Lek S."/>
            <person name="Wollam A."/>
            <person name="Pepin K.H."/>
            <person name="Palsikar V.B."/>
            <person name="Mitreva M."/>
            <person name="Wilson R.K."/>
        </authorList>
    </citation>
    <scope>NUCLEOTIDE SEQUENCE [LARGE SCALE GENOMIC DNA]</scope>
    <source>
        <strain evidence="1 2">F0542</strain>
    </source>
</reference>